<evidence type="ECO:0000256" key="1">
    <source>
        <dbReference type="ARBA" id="ARBA00023002"/>
    </source>
</evidence>
<dbReference type="GO" id="GO:0016491">
    <property type="term" value="F:oxidoreductase activity"/>
    <property type="evidence" value="ECO:0007669"/>
    <property type="project" value="UniProtKB-KW"/>
</dbReference>
<dbReference type="Proteomes" id="UP000594260">
    <property type="component" value="Unplaced"/>
</dbReference>
<dbReference type="PANTHER" id="PTHR43157:SF66">
    <property type="entry name" value="WW DOMAIN-CONTAINING OXIDOREDUCTASE-LIKE PROTEIN"/>
    <property type="match status" value="1"/>
</dbReference>
<dbReference type="OMA" id="DIQTWFM"/>
<evidence type="ECO:0000313" key="4">
    <source>
        <dbReference type="Proteomes" id="UP000594260"/>
    </source>
</evidence>
<dbReference type="InterPro" id="IPR002347">
    <property type="entry name" value="SDR_fam"/>
</dbReference>
<evidence type="ECO:0000256" key="2">
    <source>
        <dbReference type="SAM" id="Phobius"/>
    </source>
</evidence>
<keyword evidence="4" id="KW-1185">Reference proteome</keyword>
<reference evidence="3" key="1">
    <citation type="submission" date="2021-01" db="UniProtKB">
        <authorList>
            <consortium name="EnsemblMetazoa"/>
        </authorList>
    </citation>
    <scope>IDENTIFICATION</scope>
</reference>
<keyword evidence="2" id="KW-0472">Membrane</keyword>
<dbReference type="CDD" id="cd05327">
    <property type="entry name" value="retinol-DH_like_SDR_c_like"/>
    <property type="match status" value="1"/>
</dbReference>
<dbReference type="Pfam" id="PF00106">
    <property type="entry name" value="adh_short"/>
    <property type="match status" value="1"/>
</dbReference>
<dbReference type="InParanoid" id="A0A7M7MJW4"/>
<keyword evidence="2" id="KW-1133">Transmembrane helix</keyword>
<dbReference type="Gene3D" id="3.40.50.720">
    <property type="entry name" value="NAD(P)-binding Rossmann-like Domain"/>
    <property type="match status" value="1"/>
</dbReference>
<dbReference type="SUPFAM" id="SSF51735">
    <property type="entry name" value="NAD(P)-binding Rossmann-fold domains"/>
    <property type="match status" value="1"/>
</dbReference>
<organism evidence="3 4">
    <name type="scientific">Varroa destructor</name>
    <name type="common">Honeybee mite</name>
    <dbReference type="NCBI Taxonomy" id="109461"/>
    <lineage>
        <taxon>Eukaryota</taxon>
        <taxon>Metazoa</taxon>
        <taxon>Ecdysozoa</taxon>
        <taxon>Arthropoda</taxon>
        <taxon>Chelicerata</taxon>
        <taxon>Arachnida</taxon>
        <taxon>Acari</taxon>
        <taxon>Parasitiformes</taxon>
        <taxon>Mesostigmata</taxon>
        <taxon>Gamasina</taxon>
        <taxon>Dermanyssoidea</taxon>
        <taxon>Varroidae</taxon>
        <taxon>Varroa</taxon>
    </lineage>
</organism>
<dbReference type="KEGG" id="vde:111255322"/>
<dbReference type="InterPro" id="IPR036291">
    <property type="entry name" value="NAD(P)-bd_dom_sf"/>
</dbReference>
<dbReference type="PRINTS" id="PR00081">
    <property type="entry name" value="GDHRDH"/>
</dbReference>
<dbReference type="GeneID" id="111255322"/>
<sequence length="361" mass="38995">MSGIASPDAFNSPILPTPKAISATQDHSAVDAVSTFVGFSGGFIVVVFVVAVLCKIYANVTEGRYVCQKDLTGTVAIVTGSNTGLGKTTAHALAACGGKVILACRNLKKAEAARKDIMAATGNQKVVCKPLDLASFRSVREFAKDITSTEQRLDILINNAGLLTPSRHETTEDGYEVSIQSNHLGHFLLTNLLLDLLKKSAPSRVVVVGSCGHWFGNMNPDRPLDFKRYHFPIFNYCSTKVLNMLFTVELARRLEGSGVIVNCGHPGFVSSNFGLNNASIQAWFFTKMLKIYGKSPEAGAMTSVYLATSEDIKVSGRYFSDCKLAMAPFWATRMTKAAKLWKVSEKMTGLNQAAPSGVLSY</sequence>
<keyword evidence="1" id="KW-0560">Oxidoreductase</keyword>
<protein>
    <submittedName>
        <fullName evidence="3">Uncharacterized protein</fullName>
    </submittedName>
</protein>
<accession>A0A7M7MJW4</accession>
<keyword evidence="2" id="KW-0812">Transmembrane</keyword>
<feature type="transmembrane region" description="Helical" evidence="2">
    <location>
        <begin position="36"/>
        <end position="58"/>
    </location>
</feature>
<evidence type="ECO:0000313" key="3">
    <source>
        <dbReference type="EnsemblMetazoa" id="XP_022672921"/>
    </source>
</evidence>
<dbReference type="RefSeq" id="XP_022672921.1">
    <property type="nucleotide sequence ID" value="XM_022817186.1"/>
</dbReference>
<proteinExistence type="predicted"/>
<name>A0A7M7MJW4_VARDE</name>
<dbReference type="AlphaFoldDB" id="A0A7M7MJW4"/>
<dbReference type="EnsemblMetazoa" id="XM_022817186">
    <property type="protein sequence ID" value="XP_022672921"/>
    <property type="gene ID" value="LOC111255322"/>
</dbReference>
<dbReference type="OrthoDB" id="191139at2759"/>
<dbReference type="PANTHER" id="PTHR43157">
    <property type="entry name" value="PHOSPHATIDYLINOSITOL-GLYCAN BIOSYNTHESIS CLASS F PROTEIN-RELATED"/>
    <property type="match status" value="1"/>
</dbReference>